<dbReference type="EC" id="6.1.1.15" evidence="1"/>
<evidence type="ECO:0000313" key="10">
    <source>
        <dbReference type="EMBL" id="GMT26956.1"/>
    </source>
</evidence>
<dbReference type="Proteomes" id="UP001432322">
    <property type="component" value="Unassembled WGS sequence"/>
</dbReference>
<comment type="caution">
    <text evidence="10">The sequence shown here is derived from an EMBL/GenBank/DDBJ whole genome shotgun (WGS) entry which is preliminary data.</text>
</comment>
<reference evidence="10" key="1">
    <citation type="submission" date="2023-10" db="EMBL/GenBank/DDBJ databases">
        <title>Genome assembly of Pristionchus species.</title>
        <authorList>
            <person name="Yoshida K."/>
            <person name="Sommer R.J."/>
        </authorList>
    </citation>
    <scope>NUCLEOTIDE SEQUENCE</scope>
    <source>
        <strain evidence="10">RS5133</strain>
    </source>
</reference>
<dbReference type="InterPro" id="IPR050062">
    <property type="entry name" value="Pro-tRNA_synthetase"/>
</dbReference>
<dbReference type="GO" id="GO:0005524">
    <property type="term" value="F:ATP binding"/>
    <property type="evidence" value="ECO:0007669"/>
    <property type="project" value="UniProtKB-KW"/>
</dbReference>
<evidence type="ECO:0000256" key="6">
    <source>
        <dbReference type="ARBA" id="ARBA00023146"/>
    </source>
</evidence>
<feature type="non-terminal residue" evidence="10">
    <location>
        <position position="435"/>
    </location>
</feature>
<dbReference type="InterPro" id="IPR036621">
    <property type="entry name" value="Anticodon-bd_dom_sf"/>
</dbReference>
<gene>
    <name evidence="10" type="ORF">PFISCL1PPCAC_18253</name>
</gene>
<evidence type="ECO:0000259" key="9">
    <source>
        <dbReference type="PROSITE" id="PS50862"/>
    </source>
</evidence>
<dbReference type="SUPFAM" id="SSF55681">
    <property type="entry name" value="Class II aaRS and biotin synthetases"/>
    <property type="match status" value="1"/>
</dbReference>
<dbReference type="EMBL" id="BTSY01000005">
    <property type="protein sequence ID" value="GMT26956.1"/>
    <property type="molecule type" value="Genomic_DNA"/>
</dbReference>
<protein>
    <recommendedName>
        <fullName evidence="1">proline--tRNA ligase</fullName>
        <ecNumber evidence="1">6.1.1.15</ecNumber>
    </recommendedName>
    <alternativeName>
        <fullName evidence="7">Prolyl-tRNA synthetase</fullName>
    </alternativeName>
</protein>
<name>A0AAV5W447_9BILA</name>
<keyword evidence="11" id="KW-1185">Reference proteome</keyword>
<dbReference type="Pfam" id="PF00587">
    <property type="entry name" value="tRNA-synt_2b"/>
    <property type="match status" value="1"/>
</dbReference>
<organism evidence="10 11">
    <name type="scientific">Pristionchus fissidentatus</name>
    <dbReference type="NCBI Taxonomy" id="1538716"/>
    <lineage>
        <taxon>Eukaryota</taxon>
        <taxon>Metazoa</taxon>
        <taxon>Ecdysozoa</taxon>
        <taxon>Nematoda</taxon>
        <taxon>Chromadorea</taxon>
        <taxon>Rhabditida</taxon>
        <taxon>Rhabditina</taxon>
        <taxon>Diplogasteromorpha</taxon>
        <taxon>Diplogasteroidea</taxon>
        <taxon>Neodiplogasteridae</taxon>
        <taxon>Pristionchus</taxon>
    </lineage>
</organism>
<dbReference type="GO" id="GO:0004827">
    <property type="term" value="F:proline-tRNA ligase activity"/>
    <property type="evidence" value="ECO:0007669"/>
    <property type="project" value="UniProtKB-EC"/>
</dbReference>
<dbReference type="PROSITE" id="PS50862">
    <property type="entry name" value="AA_TRNA_LIGASE_II"/>
    <property type="match status" value="1"/>
</dbReference>
<evidence type="ECO:0000256" key="2">
    <source>
        <dbReference type="ARBA" id="ARBA00022598"/>
    </source>
</evidence>
<evidence type="ECO:0000256" key="1">
    <source>
        <dbReference type="ARBA" id="ARBA00012831"/>
    </source>
</evidence>
<evidence type="ECO:0000256" key="5">
    <source>
        <dbReference type="ARBA" id="ARBA00022917"/>
    </source>
</evidence>
<proteinExistence type="predicted"/>
<keyword evidence="4" id="KW-0067">ATP-binding</keyword>
<dbReference type="InterPro" id="IPR006195">
    <property type="entry name" value="aa-tRNA-synth_II"/>
</dbReference>
<keyword evidence="6" id="KW-0030">Aminoacyl-tRNA synthetase</keyword>
<evidence type="ECO:0000256" key="8">
    <source>
        <dbReference type="ARBA" id="ARBA00047671"/>
    </source>
</evidence>
<evidence type="ECO:0000256" key="3">
    <source>
        <dbReference type="ARBA" id="ARBA00022741"/>
    </source>
</evidence>
<comment type="catalytic activity">
    <reaction evidence="8">
        <text>tRNA(Pro) + L-proline + ATP = L-prolyl-tRNA(Pro) + AMP + diphosphate</text>
        <dbReference type="Rhea" id="RHEA:14305"/>
        <dbReference type="Rhea" id="RHEA-COMP:9700"/>
        <dbReference type="Rhea" id="RHEA-COMP:9702"/>
        <dbReference type="ChEBI" id="CHEBI:30616"/>
        <dbReference type="ChEBI" id="CHEBI:33019"/>
        <dbReference type="ChEBI" id="CHEBI:60039"/>
        <dbReference type="ChEBI" id="CHEBI:78442"/>
        <dbReference type="ChEBI" id="CHEBI:78532"/>
        <dbReference type="ChEBI" id="CHEBI:456215"/>
        <dbReference type="EC" id="6.1.1.15"/>
    </reaction>
</comment>
<dbReference type="InterPro" id="IPR002316">
    <property type="entry name" value="Pro-tRNA-ligase_IIa"/>
</dbReference>
<keyword evidence="5" id="KW-0648">Protein biosynthesis</keyword>
<evidence type="ECO:0000256" key="7">
    <source>
        <dbReference type="ARBA" id="ARBA00029731"/>
    </source>
</evidence>
<dbReference type="Gene3D" id="3.30.930.10">
    <property type="entry name" value="Bira Bifunctional Protein, Domain 2"/>
    <property type="match status" value="1"/>
</dbReference>
<evidence type="ECO:0000313" key="11">
    <source>
        <dbReference type="Proteomes" id="UP001432322"/>
    </source>
</evidence>
<dbReference type="PANTHER" id="PTHR42753">
    <property type="entry name" value="MITOCHONDRIAL RIBOSOME PROTEIN L39/PROLYL-TRNA LIGASE FAMILY MEMBER"/>
    <property type="match status" value="1"/>
</dbReference>
<dbReference type="SUPFAM" id="SSF52954">
    <property type="entry name" value="Class II aaRS ABD-related"/>
    <property type="match status" value="1"/>
</dbReference>
<dbReference type="PANTHER" id="PTHR42753:SF2">
    <property type="entry name" value="PROLINE--TRNA LIGASE"/>
    <property type="match status" value="1"/>
</dbReference>
<dbReference type="PRINTS" id="PR01046">
    <property type="entry name" value="TRNASYNTHPRO"/>
</dbReference>
<sequence length="435" mass="48141">STYRRRECVAVRAESGVEVDEPDLNFMSVVKASRLLAMPCTPPKTKSVSLQLLVANAFIQQAGTGMFSLLPLGLRVVSRLTAIIERELDAIGAQKVAMPFLGAKELWEKTGSTIQPTAEEMVTDLVGSHSKLAQAAYPLMIYQTTEKFRDEMNPRFGLLRGRSFLMNDLYSFDLGEERARETYGRVVEAYDKIFKKRLGLDVYKVRADSGVHGGSLSHEYHMKNGLEEDAMEVCSSCGTHYKADEPSERCCEGAKRTRVSSIEVAHTFILGTRYAEALNAWYGNSTEKTPFHMCCFGIGVTRLVAAIIESRAAFKEPRIHLPKEIQPFDAVVVPSKSLRDSPLVGSMTASLLEALSSRQNPAPTVLVDDRADLSIGRRLQYAGAIGQSRVVVMGKETERTRDTDPQFELWTADPSASEKLQNRGNFNAASTVQQL</sequence>
<dbReference type="GO" id="GO:0005739">
    <property type="term" value="C:mitochondrion"/>
    <property type="evidence" value="ECO:0007669"/>
    <property type="project" value="TreeGrafter"/>
</dbReference>
<keyword evidence="3" id="KW-0547">Nucleotide-binding</keyword>
<dbReference type="InterPro" id="IPR045864">
    <property type="entry name" value="aa-tRNA-synth_II/BPL/LPL"/>
</dbReference>
<feature type="domain" description="Aminoacyl-transfer RNA synthetases class-II family profile" evidence="9">
    <location>
        <begin position="60"/>
        <end position="322"/>
    </location>
</feature>
<keyword evidence="2" id="KW-0436">Ligase</keyword>
<dbReference type="InterPro" id="IPR002314">
    <property type="entry name" value="aa-tRNA-synt_IIb"/>
</dbReference>
<accession>A0AAV5W447</accession>
<feature type="non-terminal residue" evidence="10">
    <location>
        <position position="1"/>
    </location>
</feature>
<dbReference type="AlphaFoldDB" id="A0AAV5W447"/>
<evidence type="ECO:0000256" key="4">
    <source>
        <dbReference type="ARBA" id="ARBA00022840"/>
    </source>
</evidence>
<dbReference type="GO" id="GO:0006433">
    <property type="term" value="P:prolyl-tRNA aminoacylation"/>
    <property type="evidence" value="ECO:0007669"/>
    <property type="project" value="InterPro"/>
</dbReference>
<dbReference type="Gene3D" id="3.40.50.800">
    <property type="entry name" value="Anticodon-binding domain"/>
    <property type="match status" value="1"/>
</dbReference>